<comment type="similarity">
    <text evidence="6">Belongs to the exbB/tolQ family.</text>
</comment>
<dbReference type="STRING" id="1249552.PS2015_1817"/>
<dbReference type="AlphaFoldDB" id="A0A0S2KEU7"/>
<keyword evidence="4 7" id="KW-1133">Transmembrane helix</keyword>
<keyword evidence="2" id="KW-1003">Cell membrane</keyword>
<keyword evidence="10" id="KW-1185">Reference proteome</keyword>
<dbReference type="GO" id="GO:0005886">
    <property type="term" value="C:plasma membrane"/>
    <property type="evidence" value="ECO:0007669"/>
    <property type="project" value="UniProtKB-SubCell"/>
</dbReference>
<dbReference type="PANTHER" id="PTHR30625">
    <property type="entry name" value="PROTEIN TOLQ"/>
    <property type="match status" value="1"/>
</dbReference>
<evidence type="ECO:0000256" key="1">
    <source>
        <dbReference type="ARBA" id="ARBA00004651"/>
    </source>
</evidence>
<sequence length="234" mass="25084">MVEIVMAGGWLMLPIILCSILAIAIVIERFWTLSTNRIVPRYAVGQVWTWIKNGELDSSRMRELRLASPLGQILAAGLLHARQGREAMNAAIEQSAAVVIHELERYLSTLGTIAAITPLLGLLGTVVGMIRVFTEIMIQGTGNANALAGGISEALITTAAGLTVAIPAYACHRYFIRKVDSLVLSLEQESAKLVEALHGDRRVDVRDFVTLPETGAAREAAQQAAEGATVDGQA</sequence>
<evidence type="ECO:0000313" key="9">
    <source>
        <dbReference type="EMBL" id="ALO46466.1"/>
    </source>
</evidence>
<accession>A0A0S2KEU7</accession>
<evidence type="ECO:0000256" key="6">
    <source>
        <dbReference type="RuleBase" id="RU004057"/>
    </source>
</evidence>
<dbReference type="EMBL" id="CP013189">
    <property type="protein sequence ID" value="ALO46466.1"/>
    <property type="molecule type" value="Genomic_DNA"/>
</dbReference>
<proteinExistence type="inferred from homology"/>
<organism evidence="9 10">
    <name type="scientific">Pseudohongiella spirulinae</name>
    <dbReference type="NCBI Taxonomy" id="1249552"/>
    <lineage>
        <taxon>Bacteria</taxon>
        <taxon>Pseudomonadati</taxon>
        <taxon>Pseudomonadota</taxon>
        <taxon>Gammaproteobacteria</taxon>
        <taxon>Pseudomonadales</taxon>
        <taxon>Pseudohongiellaceae</taxon>
        <taxon>Pseudohongiella</taxon>
    </lineage>
</organism>
<dbReference type="RefSeq" id="WP_082628069.1">
    <property type="nucleotide sequence ID" value="NZ_CP013189.1"/>
</dbReference>
<feature type="transmembrane region" description="Helical" evidence="7">
    <location>
        <begin position="110"/>
        <end position="134"/>
    </location>
</feature>
<keyword evidence="3 7" id="KW-0812">Transmembrane</keyword>
<evidence type="ECO:0000256" key="3">
    <source>
        <dbReference type="ARBA" id="ARBA00022692"/>
    </source>
</evidence>
<dbReference type="PATRIC" id="fig|1249552.3.peg.1824"/>
<keyword evidence="6" id="KW-0653">Protein transport</keyword>
<keyword evidence="6" id="KW-0813">Transport</keyword>
<comment type="subcellular location">
    <subcellularLocation>
        <location evidence="1">Cell membrane</location>
        <topology evidence="1">Multi-pass membrane protein</topology>
    </subcellularLocation>
    <subcellularLocation>
        <location evidence="6">Membrane</location>
        <topology evidence="6">Multi-pass membrane protein</topology>
    </subcellularLocation>
</comment>
<dbReference type="GO" id="GO:0017038">
    <property type="term" value="P:protein import"/>
    <property type="evidence" value="ECO:0007669"/>
    <property type="project" value="TreeGrafter"/>
</dbReference>
<evidence type="ECO:0000256" key="2">
    <source>
        <dbReference type="ARBA" id="ARBA00022475"/>
    </source>
</evidence>
<feature type="transmembrane region" description="Helical" evidence="7">
    <location>
        <begin position="146"/>
        <end position="170"/>
    </location>
</feature>
<feature type="domain" description="MotA/TolQ/ExbB proton channel" evidence="8">
    <location>
        <begin position="68"/>
        <end position="187"/>
    </location>
</feature>
<evidence type="ECO:0000256" key="4">
    <source>
        <dbReference type="ARBA" id="ARBA00022989"/>
    </source>
</evidence>
<evidence type="ECO:0000256" key="7">
    <source>
        <dbReference type="SAM" id="Phobius"/>
    </source>
</evidence>
<dbReference type="KEGG" id="pspi:PS2015_1817"/>
<gene>
    <name evidence="9" type="ORF">PS2015_1817</name>
</gene>
<keyword evidence="5 7" id="KW-0472">Membrane</keyword>
<feature type="transmembrane region" description="Helical" evidence="7">
    <location>
        <begin position="6"/>
        <end position="27"/>
    </location>
</feature>
<dbReference type="OrthoDB" id="4045at2"/>
<name>A0A0S2KEU7_9GAMM</name>
<evidence type="ECO:0000313" key="10">
    <source>
        <dbReference type="Proteomes" id="UP000065641"/>
    </source>
</evidence>
<protein>
    <submittedName>
        <fullName evidence="9">Biopolymer transporter ExbB</fullName>
    </submittedName>
</protein>
<reference evidence="9 10" key="1">
    <citation type="submission" date="2015-11" db="EMBL/GenBank/DDBJ databases">
        <authorList>
            <person name="Zhang Y."/>
            <person name="Guo Z."/>
        </authorList>
    </citation>
    <scope>NUCLEOTIDE SEQUENCE [LARGE SCALE GENOMIC DNA]</scope>
    <source>
        <strain evidence="9 10">KCTC 32221</strain>
    </source>
</reference>
<dbReference type="Pfam" id="PF01618">
    <property type="entry name" value="MotA_ExbB"/>
    <property type="match status" value="1"/>
</dbReference>
<dbReference type="Proteomes" id="UP000065641">
    <property type="component" value="Chromosome"/>
</dbReference>
<dbReference type="InterPro" id="IPR002898">
    <property type="entry name" value="MotA_ExbB_proton_chnl"/>
</dbReference>
<dbReference type="InterPro" id="IPR050790">
    <property type="entry name" value="ExbB/TolQ_transport"/>
</dbReference>
<evidence type="ECO:0000259" key="8">
    <source>
        <dbReference type="Pfam" id="PF01618"/>
    </source>
</evidence>
<dbReference type="PANTHER" id="PTHR30625:SF11">
    <property type="entry name" value="MOTA_TOLQ_EXBB PROTON CHANNEL DOMAIN-CONTAINING PROTEIN"/>
    <property type="match status" value="1"/>
</dbReference>
<evidence type="ECO:0000256" key="5">
    <source>
        <dbReference type="ARBA" id="ARBA00023136"/>
    </source>
</evidence>